<dbReference type="CDD" id="cd14744">
    <property type="entry name" value="PAAR_CT_2"/>
    <property type="match status" value="1"/>
</dbReference>
<comment type="caution">
    <text evidence="1">The sequence shown here is derived from an EMBL/GenBank/DDBJ whole genome shotgun (WGS) entry which is preliminary data.</text>
</comment>
<sequence>MRAADKKVCREHCMKLLAIVQGDTTDHGGSVINGDRTKRINGFQIAHRGCDVICPLHGASKILGEENNFHIDGNIIALEGDLTSCGARLISRQQSFFRVERRSSAVESAPDTSAGHHQELASEGAFDGGVQAVDSLPSQRNSMACDERFRLFNQQRSSLGHLGYVVMQDQRCTAVGALDLQGYSRSHKSPAVIALQLATTAPWPVME</sequence>
<dbReference type="InterPro" id="IPR008727">
    <property type="entry name" value="PAAR_motif"/>
</dbReference>
<accession>A0A0N8R1P6</accession>
<dbReference type="PATRIC" id="fig|200452.3.peg.3253"/>
<dbReference type="EMBL" id="LJQB01000055">
    <property type="protein sequence ID" value="KPW84574.1"/>
    <property type="molecule type" value="Genomic_DNA"/>
</dbReference>
<reference evidence="1 2" key="1">
    <citation type="submission" date="2015-09" db="EMBL/GenBank/DDBJ databases">
        <title>Genome announcement of multiple Pseudomonas syringae strains.</title>
        <authorList>
            <person name="Thakur S."/>
            <person name="Wang P.W."/>
            <person name="Gong Y."/>
            <person name="Weir B.S."/>
            <person name="Guttman D.S."/>
        </authorList>
    </citation>
    <scope>NUCLEOTIDE SEQUENCE [LARGE SCALE GENOMIC DNA]</scope>
    <source>
        <strain evidence="1 2">ICMP19117</strain>
    </source>
</reference>
<name>A0A0N8R1P6_9PSED</name>
<dbReference type="Pfam" id="PF05488">
    <property type="entry name" value="PAAR_motif"/>
    <property type="match status" value="1"/>
</dbReference>
<evidence type="ECO:0000313" key="1">
    <source>
        <dbReference type="EMBL" id="KPW84574.1"/>
    </source>
</evidence>
<evidence type="ECO:0008006" key="3">
    <source>
        <dbReference type="Google" id="ProtNLM"/>
    </source>
</evidence>
<protein>
    <recommendedName>
        <fullName evidence="3">PAAR motif protein</fullName>
    </recommendedName>
</protein>
<gene>
    <name evidence="1" type="ORF">ALO92_05004</name>
</gene>
<organism evidence="1 2">
    <name type="scientific">Pseudomonas congelans</name>
    <dbReference type="NCBI Taxonomy" id="200452"/>
    <lineage>
        <taxon>Bacteria</taxon>
        <taxon>Pseudomonadati</taxon>
        <taxon>Pseudomonadota</taxon>
        <taxon>Gammaproteobacteria</taxon>
        <taxon>Pseudomonadales</taxon>
        <taxon>Pseudomonadaceae</taxon>
        <taxon>Pseudomonas</taxon>
    </lineage>
</organism>
<dbReference type="AlphaFoldDB" id="A0A0N8R1P6"/>
<proteinExistence type="predicted"/>
<evidence type="ECO:0000313" key="2">
    <source>
        <dbReference type="Proteomes" id="UP000050411"/>
    </source>
</evidence>
<dbReference type="Proteomes" id="UP000050411">
    <property type="component" value="Unassembled WGS sequence"/>
</dbReference>